<dbReference type="Proteomes" id="UP000179734">
    <property type="component" value="Unassembled WGS sequence"/>
</dbReference>
<dbReference type="EMBL" id="PPEA01000756">
    <property type="protein sequence ID" value="PQM44598.1"/>
    <property type="molecule type" value="Genomic_DNA"/>
</dbReference>
<dbReference type="InterPro" id="IPR050266">
    <property type="entry name" value="AB_hydrolase_sf"/>
</dbReference>
<dbReference type="AlphaFoldDB" id="A0A1S1NRL0"/>
<organism evidence="2 4">
    <name type="scientific">Mycobacterium talmoniae</name>
    <dbReference type="NCBI Taxonomy" id="1858794"/>
    <lineage>
        <taxon>Bacteria</taxon>
        <taxon>Bacillati</taxon>
        <taxon>Actinomycetota</taxon>
        <taxon>Actinomycetes</taxon>
        <taxon>Mycobacteriales</taxon>
        <taxon>Mycobacteriaceae</taxon>
        <taxon>Mycobacterium</taxon>
    </lineage>
</organism>
<reference evidence="3" key="3">
    <citation type="submission" date="2018-01" db="EMBL/GenBank/DDBJ databases">
        <authorList>
            <person name="Gaut B.S."/>
            <person name="Morton B.R."/>
            <person name="Clegg M.T."/>
            <person name="Duvall M.R."/>
        </authorList>
    </citation>
    <scope>NUCLEOTIDE SEQUENCE</scope>
    <source>
        <strain evidence="3">ATCC BAA-2683</strain>
    </source>
</reference>
<dbReference type="PANTHER" id="PTHR43798">
    <property type="entry name" value="MONOACYLGLYCEROL LIPASE"/>
    <property type="match status" value="1"/>
</dbReference>
<dbReference type="Gene3D" id="3.40.50.1820">
    <property type="entry name" value="alpha/beta hydrolase"/>
    <property type="match status" value="1"/>
</dbReference>
<accession>A0A1S1NRL0</accession>
<protein>
    <submittedName>
        <fullName evidence="2">Epoxide hydrolase</fullName>
    </submittedName>
    <submittedName>
        <fullName evidence="3">Haloalkane dehalogenase</fullName>
        <ecNumber evidence="3">3.8.1.5</ecNumber>
    </submittedName>
</protein>
<dbReference type="InterPro" id="IPR029058">
    <property type="entry name" value="AB_hydrolase_fold"/>
</dbReference>
<dbReference type="Pfam" id="PF00561">
    <property type="entry name" value="Abhydrolase_1"/>
    <property type="match status" value="1"/>
</dbReference>
<proteinExistence type="predicted"/>
<dbReference type="EC" id="3.8.1.5" evidence="3"/>
<dbReference type="PRINTS" id="PR00111">
    <property type="entry name" value="ABHYDROLASE"/>
</dbReference>
<dbReference type="PRINTS" id="PR00412">
    <property type="entry name" value="EPOXHYDRLASE"/>
</dbReference>
<evidence type="ECO:0000313" key="3">
    <source>
        <dbReference type="EMBL" id="PQM44598.1"/>
    </source>
</evidence>
<evidence type="ECO:0000313" key="5">
    <source>
        <dbReference type="Proteomes" id="UP000238296"/>
    </source>
</evidence>
<dbReference type="EMBL" id="MLQM01000015">
    <property type="protein sequence ID" value="OHV05581.1"/>
    <property type="molecule type" value="Genomic_DNA"/>
</dbReference>
<dbReference type="PANTHER" id="PTHR43798:SF24">
    <property type="entry name" value="CIS-3-ALKYL-4-ALKYLOXETAN-2-ONE DECARBOXYLASE"/>
    <property type="match status" value="1"/>
</dbReference>
<dbReference type="InterPro" id="IPR000073">
    <property type="entry name" value="AB_hydrolase_1"/>
</dbReference>
<dbReference type="GO" id="GO:0016020">
    <property type="term" value="C:membrane"/>
    <property type="evidence" value="ECO:0007669"/>
    <property type="project" value="TreeGrafter"/>
</dbReference>
<dbReference type="SUPFAM" id="SSF53474">
    <property type="entry name" value="alpha/beta-Hydrolases"/>
    <property type="match status" value="1"/>
</dbReference>
<dbReference type="GO" id="GO:0018786">
    <property type="term" value="F:haloalkane dehalogenase activity"/>
    <property type="evidence" value="ECO:0007669"/>
    <property type="project" value="UniProtKB-EC"/>
</dbReference>
<dbReference type="Proteomes" id="UP000238296">
    <property type="component" value="Unassembled WGS sequence"/>
</dbReference>
<evidence type="ECO:0000259" key="1">
    <source>
        <dbReference type="Pfam" id="PF00561"/>
    </source>
</evidence>
<evidence type="ECO:0000313" key="4">
    <source>
        <dbReference type="Proteomes" id="UP000179734"/>
    </source>
</evidence>
<reference evidence="2 4" key="1">
    <citation type="submission" date="2016-10" db="EMBL/GenBank/DDBJ databases">
        <title>Genome sequence of Mycobacterium talmonii.</title>
        <authorList>
            <person name="Greninger A.L."/>
            <person name="Elliott B."/>
            <person name="Vasireddy S."/>
            <person name="Vasireddy R."/>
        </authorList>
    </citation>
    <scope>NUCLEOTIDE SEQUENCE [LARGE SCALE GENOMIC DNA]</scope>
    <source>
        <strain evidence="2">MO-5499</strain>
        <strain evidence="4">NE-TNMC-100812</strain>
    </source>
</reference>
<comment type="caution">
    <text evidence="2">The sequence shown here is derived from an EMBL/GenBank/DDBJ whole genome shotgun (WGS) entry which is preliminary data.</text>
</comment>
<keyword evidence="2" id="KW-0378">Hydrolase</keyword>
<gene>
    <name evidence="3" type="primary">dhaA_2</name>
    <name evidence="2" type="ORF">BKN37_05195</name>
    <name evidence="3" type="ORF">C1Y40_05241</name>
</gene>
<keyword evidence="4" id="KW-1185">Reference proteome</keyword>
<dbReference type="InterPro" id="IPR000639">
    <property type="entry name" value="Epox_hydrolase-like"/>
</dbReference>
<dbReference type="RefSeq" id="WP_071022687.1">
    <property type="nucleotide sequence ID" value="NZ_MLQM01000015.1"/>
</dbReference>
<name>A0A1S1NRL0_9MYCO</name>
<evidence type="ECO:0000313" key="2">
    <source>
        <dbReference type="EMBL" id="OHV05581.1"/>
    </source>
</evidence>
<reference evidence="3 5" key="2">
    <citation type="journal article" date="2017" name="Int. J. Syst. Evol. Microbiol.">
        <title>Mycobacterium talmoniae sp. nov., a slowly growing mycobacterium isolated from human respiratory samples.</title>
        <authorList>
            <person name="Davidson R.M."/>
            <person name="DeGroote M.A."/>
            <person name="Marola J.L."/>
            <person name="Buss S."/>
            <person name="Jones V."/>
            <person name="McNeil M.R."/>
            <person name="Freifeld A.G."/>
            <person name="Elaine Epperson L."/>
            <person name="Hasan N.A."/>
            <person name="Jackson M."/>
            <person name="Iwen P.C."/>
            <person name="Salfinger M."/>
            <person name="Strong M."/>
        </authorList>
    </citation>
    <scope>NUCLEOTIDE SEQUENCE [LARGE SCALE GENOMIC DNA]</scope>
    <source>
        <strain evidence="3 5">ATCC BAA-2683</strain>
    </source>
</reference>
<sequence length="278" mass="31731">MKSCEVDGRRVDYYEEGTGEPVLLLHGYPQSASCWRHQIPRLAAHYRVIAPDWPGFGHSEPPATAPTYDEEVARLDRLAHRFGLEAFNLIAHDYGGFLGLGYTLRHPDRVLRLGLLNTRAHGVFRPWFYRVMLAQQWIATHDGALRRRFPLVPVHDLALRRYRRLGCFDRGLQREYLGWMDGPEGRRRYFDFFAHYPVPRVSWLAAGLDQITCPTAIVWGDRDLYLPMGTARELAARIPGATLTQLGGADHYVMEERPDQVTAALLELLAQHTSVQTG</sequence>
<feature type="domain" description="AB hydrolase-1" evidence="1">
    <location>
        <begin position="21"/>
        <end position="258"/>
    </location>
</feature>